<feature type="transmembrane region" description="Helical" evidence="2">
    <location>
        <begin position="235"/>
        <end position="258"/>
    </location>
</feature>
<keyword evidence="4" id="KW-1185">Reference proteome</keyword>
<dbReference type="GO" id="GO:0015293">
    <property type="term" value="F:symporter activity"/>
    <property type="evidence" value="ECO:0007669"/>
    <property type="project" value="InterPro"/>
</dbReference>
<dbReference type="InterPro" id="IPR001927">
    <property type="entry name" value="Na/Gal_symport"/>
</dbReference>
<organism evidence="3 4">
    <name type="scientific">Sphingobacterium athyrii</name>
    <dbReference type="NCBI Taxonomy" id="2152717"/>
    <lineage>
        <taxon>Bacteria</taxon>
        <taxon>Pseudomonadati</taxon>
        <taxon>Bacteroidota</taxon>
        <taxon>Sphingobacteriia</taxon>
        <taxon>Sphingobacteriales</taxon>
        <taxon>Sphingobacteriaceae</taxon>
        <taxon>Sphingobacterium</taxon>
    </lineage>
</organism>
<comment type="similarity">
    <text evidence="1">Belongs to the sodium:galactoside symporter (TC 2.A.2) family.</text>
</comment>
<dbReference type="AlphaFoldDB" id="A0A363NZY1"/>
<accession>A0A363NZY1</accession>
<reference evidence="3 4" key="1">
    <citation type="submission" date="2018-04" db="EMBL/GenBank/DDBJ databases">
        <title>Sphingobacterium sp. M46 Genome.</title>
        <authorList>
            <person name="Cheng J."/>
            <person name="Li Y."/>
        </authorList>
    </citation>
    <scope>NUCLEOTIDE SEQUENCE [LARGE SCALE GENOMIC DNA]</scope>
    <source>
        <strain evidence="3 4">M46</strain>
    </source>
</reference>
<dbReference type="CDD" id="cd17332">
    <property type="entry name" value="MFS_MelB_like"/>
    <property type="match status" value="1"/>
</dbReference>
<keyword evidence="2" id="KW-0472">Membrane</keyword>
<feature type="transmembrane region" description="Helical" evidence="2">
    <location>
        <begin position="450"/>
        <end position="471"/>
    </location>
</feature>
<comment type="caution">
    <text evidence="3">The sequence shown here is derived from an EMBL/GenBank/DDBJ whole genome shotgun (WGS) entry which is preliminary data.</text>
</comment>
<feature type="transmembrane region" description="Helical" evidence="2">
    <location>
        <begin position="112"/>
        <end position="130"/>
    </location>
</feature>
<feature type="transmembrane region" description="Helical" evidence="2">
    <location>
        <begin position="339"/>
        <end position="357"/>
    </location>
</feature>
<feature type="transmembrane region" description="Helical" evidence="2">
    <location>
        <begin position="151"/>
        <end position="172"/>
    </location>
</feature>
<sequence>MNAKTQKVGFWEKVGYSMGDGSANLVFQMMMMFQLFFYTDVFGIKATTAGFILLFARVFDAFVDPLAGILADRTHTRWGKYRPWVLWTALPFAVFFVLSFTTPDLEERGKIWYAGITYTLLMSIYSFNNTPYASLGGVMTSDIKERTSISSIRFVTATIATFVVQGLTLPLVAKLGNGNAASGWMYTIMIYAAVAFVLLLVAFLSARERITPPAGQTSSVRQDFRDIFSCRPWKAMFVLTLFLFITLALWGSSMSYFFNYYVDKEALFAFMAQFGLARDAAAETGFGHRILDAFGLIVYSPGQVFAVGFSFFNMAGQLVTLLGVIFLSRWLSGIFGKRNVFIVCLALTAIFTAMLFMVPADAIGSLFVINILKSLAYAPTIPLLWAMMGDVADFSEWKNHRRATGFVFAGIVFALKAGLGIGGALCGSFIDAFGFVANTVQNEQAILGIRLSASVIPAMTFLVGVVALLFYPITKQVNEDLQAELHLRRTSASKSPEQS</sequence>
<evidence type="ECO:0000256" key="1">
    <source>
        <dbReference type="ARBA" id="ARBA00009617"/>
    </source>
</evidence>
<dbReference type="NCBIfam" id="TIGR00792">
    <property type="entry name" value="gph"/>
    <property type="match status" value="1"/>
</dbReference>
<feature type="transmembrane region" description="Helical" evidence="2">
    <location>
        <begin position="406"/>
        <end position="430"/>
    </location>
</feature>
<dbReference type="RefSeq" id="WP_108632649.1">
    <property type="nucleotide sequence ID" value="NZ_QCXX01000001.1"/>
</dbReference>
<dbReference type="Pfam" id="PF13347">
    <property type="entry name" value="MFS_2"/>
    <property type="match status" value="2"/>
</dbReference>
<dbReference type="GO" id="GO:0008643">
    <property type="term" value="P:carbohydrate transport"/>
    <property type="evidence" value="ECO:0007669"/>
    <property type="project" value="InterPro"/>
</dbReference>
<name>A0A363NZY1_9SPHI</name>
<gene>
    <name evidence="3" type="ORF">DCO56_05260</name>
</gene>
<dbReference type="GO" id="GO:0005886">
    <property type="term" value="C:plasma membrane"/>
    <property type="evidence" value="ECO:0007669"/>
    <property type="project" value="TreeGrafter"/>
</dbReference>
<dbReference type="InterPro" id="IPR039672">
    <property type="entry name" value="MFS_2"/>
</dbReference>
<feature type="transmembrane region" description="Helical" evidence="2">
    <location>
        <begin position="304"/>
        <end position="327"/>
    </location>
</feature>
<protein>
    <submittedName>
        <fullName evidence="3">MFS transporter</fullName>
    </submittedName>
</protein>
<dbReference type="PANTHER" id="PTHR11328">
    <property type="entry name" value="MAJOR FACILITATOR SUPERFAMILY DOMAIN-CONTAINING PROTEIN"/>
    <property type="match status" value="1"/>
</dbReference>
<evidence type="ECO:0000313" key="3">
    <source>
        <dbReference type="EMBL" id="PUV26359.1"/>
    </source>
</evidence>
<dbReference type="OrthoDB" id="9764596at2"/>
<feature type="transmembrane region" description="Helical" evidence="2">
    <location>
        <begin position="363"/>
        <end position="385"/>
    </location>
</feature>
<keyword evidence="2" id="KW-0812">Transmembrane</keyword>
<proteinExistence type="inferred from homology"/>
<dbReference type="SUPFAM" id="SSF103473">
    <property type="entry name" value="MFS general substrate transporter"/>
    <property type="match status" value="1"/>
</dbReference>
<evidence type="ECO:0000256" key="2">
    <source>
        <dbReference type="SAM" id="Phobius"/>
    </source>
</evidence>
<dbReference type="Proteomes" id="UP000250831">
    <property type="component" value="Unassembled WGS sequence"/>
</dbReference>
<feature type="transmembrane region" description="Helical" evidence="2">
    <location>
        <begin position="184"/>
        <end position="204"/>
    </location>
</feature>
<dbReference type="EMBL" id="QCXX01000001">
    <property type="protein sequence ID" value="PUV26359.1"/>
    <property type="molecule type" value="Genomic_DNA"/>
</dbReference>
<feature type="transmembrane region" description="Helical" evidence="2">
    <location>
        <begin position="83"/>
        <end position="100"/>
    </location>
</feature>
<keyword evidence="2" id="KW-1133">Transmembrane helix</keyword>
<dbReference type="PANTHER" id="PTHR11328:SF24">
    <property type="entry name" value="MAJOR FACILITATOR SUPERFAMILY (MFS) PROFILE DOMAIN-CONTAINING PROTEIN"/>
    <property type="match status" value="1"/>
</dbReference>
<dbReference type="GO" id="GO:0006814">
    <property type="term" value="P:sodium ion transport"/>
    <property type="evidence" value="ECO:0007669"/>
    <property type="project" value="InterPro"/>
</dbReference>
<evidence type="ECO:0000313" key="4">
    <source>
        <dbReference type="Proteomes" id="UP000250831"/>
    </source>
</evidence>
<feature type="transmembrane region" description="Helical" evidence="2">
    <location>
        <begin position="21"/>
        <end position="39"/>
    </location>
</feature>
<dbReference type="InterPro" id="IPR036259">
    <property type="entry name" value="MFS_trans_sf"/>
</dbReference>
<dbReference type="Gene3D" id="1.20.1250.20">
    <property type="entry name" value="MFS general substrate transporter like domains"/>
    <property type="match status" value="2"/>
</dbReference>
<feature type="transmembrane region" description="Helical" evidence="2">
    <location>
        <begin position="51"/>
        <end position="71"/>
    </location>
</feature>